<reference evidence="2 3" key="1">
    <citation type="submission" date="2020-08" db="EMBL/GenBank/DDBJ databases">
        <title>Genomic Encyclopedia of Type Strains, Phase III (KMG-III): the genomes of soil and plant-associated and newly described type strains.</title>
        <authorList>
            <person name="Whitman W."/>
        </authorList>
    </citation>
    <scope>NUCLEOTIDE SEQUENCE [LARGE SCALE GENOMIC DNA]</scope>
    <source>
        <strain evidence="2 3">CECT 8571</strain>
    </source>
</reference>
<name>A0A839UTS1_9GAMM</name>
<organism evidence="2 3">
    <name type="scientific">Simiduia aestuariiviva</name>
    <dbReference type="NCBI Taxonomy" id="1510459"/>
    <lineage>
        <taxon>Bacteria</taxon>
        <taxon>Pseudomonadati</taxon>
        <taxon>Pseudomonadota</taxon>
        <taxon>Gammaproteobacteria</taxon>
        <taxon>Cellvibrionales</taxon>
        <taxon>Cellvibrionaceae</taxon>
        <taxon>Simiduia</taxon>
    </lineage>
</organism>
<keyword evidence="1" id="KW-0812">Transmembrane</keyword>
<keyword evidence="1" id="KW-1133">Transmembrane helix</keyword>
<dbReference type="AlphaFoldDB" id="A0A839UTS1"/>
<dbReference type="PROSITE" id="PS00409">
    <property type="entry name" value="PROKAR_NTER_METHYL"/>
    <property type="match status" value="1"/>
</dbReference>
<feature type="transmembrane region" description="Helical" evidence="1">
    <location>
        <begin position="7"/>
        <end position="29"/>
    </location>
</feature>
<dbReference type="NCBIfam" id="TIGR02532">
    <property type="entry name" value="IV_pilin_GFxxxE"/>
    <property type="match status" value="1"/>
</dbReference>
<protein>
    <submittedName>
        <fullName evidence="2">MSHA biogenesis protein MshO</fullName>
    </submittedName>
</protein>
<evidence type="ECO:0000313" key="2">
    <source>
        <dbReference type="EMBL" id="MBB3168755.1"/>
    </source>
</evidence>
<gene>
    <name evidence="2" type="ORF">FHS30_001939</name>
</gene>
<keyword evidence="1" id="KW-0472">Membrane</keyword>
<evidence type="ECO:0000256" key="1">
    <source>
        <dbReference type="SAM" id="Phobius"/>
    </source>
</evidence>
<dbReference type="RefSeq" id="WP_183910207.1">
    <property type="nucleotide sequence ID" value="NZ_JACHXZ010000002.1"/>
</dbReference>
<comment type="caution">
    <text evidence="2">The sequence shown here is derived from an EMBL/GenBank/DDBJ whole genome shotgun (WGS) entry which is preliminary data.</text>
</comment>
<dbReference type="EMBL" id="JACHXZ010000002">
    <property type="protein sequence ID" value="MBB3168755.1"/>
    <property type="molecule type" value="Genomic_DNA"/>
</dbReference>
<accession>A0A839UTS1</accession>
<dbReference type="SUPFAM" id="SSF54523">
    <property type="entry name" value="Pili subunits"/>
    <property type="match status" value="1"/>
</dbReference>
<dbReference type="InterPro" id="IPR012902">
    <property type="entry name" value="N_methyl_site"/>
</dbReference>
<sequence length="259" mass="27345">MSRGFTLVELIVVMVVFAIIAAMGSGFVVSSFESYNQTVERSTLVARSRAIVERISRQLHIALPYSVRVSASGQCLEFMQITGGANYFDPLPDTNNGAPATSAIATSPFSLSLGGAVHVAVGAMSAAEVYTTSTTASRTTVASTSGSPINQINLSAPHRFVRNSVNERVYVLESPERFCAVGGQMVHYSNYGLITGVVSDGDPGGDSALMGDDIVAGSPTFNLSPATETRNTLIGIDFSVTRNGESMNISHQVQLRNVP</sequence>
<dbReference type="Pfam" id="PF07963">
    <property type="entry name" value="N_methyl"/>
    <property type="match status" value="1"/>
</dbReference>
<dbReference type="Proteomes" id="UP000559987">
    <property type="component" value="Unassembled WGS sequence"/>
</dbReference>
<proteinExistence type="predicted"/>
<dbReference type="InterPro" id="IPR045584">
    <property type="entry name" value="Pilin-like"/>
</dbReference>
<keyword evidence="3" id="KW-1185">Reference proteome</keyword>
<evidence type="ECO:0000313" key="3">
    <source>
        <dbReference type="Proteomes" id="UP000559987"/>
    </source>
</evidence>